<organism evidence="2 3">
    <name type="scientific">Nonomuraea insulae</name>
    <dbReference type="NCBI Taxonomy" id="1616787"/>
    <lineage>
        <taxon>Bacteria</taxon>
        <taxon>Bacillati</taxon>
        <taxon>Actinomycetota</taxon>
        <taxon>Actinomycetes</taxon>
        <taxon>Streptosporangiales</taxon>
        <taxon>Streptosporangiaceae</taxon>
        <taxon>Nonomuraea</taxon>
    </lineage>
</organism>
<feature type="compositionally biased region" description="Basic residues" evidence="1">
    <location>
        <begin position="27"/>
        <end position="44"/>
    </location>
</feature>
<reference evidence="3" key="1">
    <citation type="journal article" date="2019" name="Int. J. Syst. Evol. Microbiol.">
        <title>The Global Catalogue of Microorganisms (GCM) 10K type strain sequencing project: providing services to taxonomists for standard genome sequencing and annotation.</title>
        <authorList>
            <consortium name="The Broad Institute Genomics Platform"/>
            <consortium name="The Broad Institute Genome Sequencing Center for Infectious Disease"/>
            <person name="Wu L."/>
            <person name="Ma J."/>
        </authorList>
    </citation>
    <scope>NUCLEOTIDE SEQUENCE [LARGE SCALE GENOMIC DNA]</scope>
    <source>
        <strain evidence="3">CCUG 53903</strain>
    </source>
</reference>
<sequence length="117" mass="12766">MGDLLTLPQYDLPVKIVLFDNSSRATGRLRHHHHQRTRAQRRRGPHDPTRPLQPAQHLTPVILDSQDHLSVNAALRRAGGTGREGAKYAGELDHRVGVHGVADLVAAAARGDQVSLA</sequence>
<accession>A0ABW1DAL4</accession>
<dbReference type="Proteomes" id="UP001596058">
    <property type="component" value="Unassembled WGS sequence"/>
</dbReference>
<evidence type="ECO:0000313" key="3">
    <source>
        <dbReference type="Proteomes" id="UP001596058"/>
    </source>
</evidence>
<dbReference type="EMBL" id="JBHSPA010000115">
    <property type="protein sequence ID" value="MFC5834857.1"/>
    <property type="molecule type" value="Genomic_DNA"/>
</dbReference>
<keyword evidence="3" id="KW-1185">Reference proteome</keyword>
<dbReference type="RefSeq" id="WP_379524320.1">
    <property type="nucleotide sequence ID" value="NZ_JBHSPA010000115.1"/>
</dbReference>
<evidence type="ECO:0000313" key="2">
    <source>
        <dbReference type="EMBL" id="MFC5834857.1"/>
    </source>
</evidence>
<feature type="region of interest" description="Disordered" evidence="1">
    <location>
        <begin position="23"/>
        <end position="54"/>
    </location>
</feature>
<proteinExistence type="predicted"/>
<protein>
    <recommendedName>
        <fullName evidence="4">Thiamine pyrophosphate enzyme TPP-binding domain-containing protein</fullName>
    </recommendedName>
</protein>
<evidence type="ECO:0008006" key="4">
    <source>
        <dbReference type="Google" id="ProtNLM"/>
    </source>
</evidence>
<comment type="caution">
    <text evidence="2">The sequence shown here is derived from an EMBL/GenBank/DDBJ whole genome shotgun (WGS) entry which is preliminary data.</text>
</comment>
<gene>
    <name evidence="2" type="ORF">ACFPZ3_64380</name>
</gene>
<name>A0ABW1DAL4_9ACTN</name>
<evidence type="ECO:0000256" key="1">
    <source>
        <dbReference type="SAM" id="MobiDB-lite"/>
    </source>
</evidence>